<dbReference type="Proteomes" id="UP000811246">
    <property type="component" value="Chromosome 1"/>
</dbReference>
<name>A0A922G295_CARIL</name>
<sequence>MVKKVKVAITCDVACHTLNVIPLETVKLVCFLKRVAVIYFFLFLFKLPRNCCLHFNISHFILIELNFKQFGIRTWTGKRTPRFARVTLQVSQQSKKHKLCILVHL</sequence>
<protein>
    <submittedName>
        <fullName evidence="1">Uncharacterized protein</fullName>
    </submittedName>
</protein>
<accession>A0A922G295</accession>
<reference evidence="1" key="1">
    <citation type="submission" date="2021-01" db="EMBL/GenBank/DDBJ databases">
        <authorList>
            <person name="Lovell J.T."/>
            <person name="Bentley N."/>
            <person name="Bhattarai G."/>
            <person name="Jenkins J.W."/>
            <person name="Sreedasyam A."/>
            <person name="Alarcon Y."/>
            <person name="Bock C."/>
            <person name="Boston L."/>
            <person name="Carlson J."/>
            <person name="Cervantes K."/>
            <person name="Clermont K."/>
            <person name="Krom N."/>
            <person name="Kubenka K."/>
            <person name="Mamidi S."/>
            <person name="Mattison C."/>
            <person name="Monteros M."/>
            <person name="Pisani C."/>
            <person name="Plott C."/>
            <person name="Rajasekar S."/>
            <person name="Rhein H.S."/>
            <person name="Rohla C."/>
            <person name="Song M."/>
            <person name="Hilaire R.S."/>
            <person name="Shu S."/>
            <person name="Wells L."/>
            <person name="Wang X."/>
            <person name="Webber J."/>
            <person name="Heerema R.J."/>
            <person name="Klein P."/>
            <person name="Conner P."/>
            <person name="Grauke L."/>
            <person name="Grimwood J."/>
            <person name="Schmutz J."/>
            <person name="Randall J.J."/>
        </authorList>
    </citation>
    <scope>NUCLEOTIDE SEQUENCE</scope>
    <source>
        <tissue evidence="1">Leaf</tissue>
    </source>
</reference>
<dbReference type="AlphaFoldDB" id="A0A922G295"/>
<comment type="caution">
    <text evidence="1">The sequence shown here is derived from an EMBL/GenBank/DDBJ whole genome shotgun (WGS) entry which is preliminary data.</text>
</comment>
<proteinExistence type="predicted"/>
<dbReference type="EMBL" id="CM031825">
    <property type="protein sequence ID" value="KAG6731157.1"/>
    <property type="molecule type" value="Genomic_DNA"/>
</dbReference>
<organism evidence="1 2">
    <name type="scientific">Carya illinoinensis</name>
    <name type="common">Pecan</name>
    <dbReference type="NCBI Taxonomy" id="32201"/>
    <lineage>
        <taxon>Eukaryota</taxon>
        <taxon>Viridiplantae</taxon>
        <taxon>Streptophyta</taxon>
        <taxon>Embryophyta</taxon>
        <taxon>Tracheophyta</taxon>
        <taxon>Spermatophyta</taxon>
        <taxon>Magnoliopsida</taxon>
        <taxon>eudicotyledons</taxon>
        <taxon>Gunneridae</taxon>
        <taxon>Pentapetalae</taxon>
        <taxon>rosids</taxon>
        <taxon>fabids</taxon>
        <taxon>Fagales</taxon>
        <taxon>Juglandaceae</taxon>
        <taxon>Carya</taxon>
    </lineage>
</organism>
<gene>
    <name evidence="1" type="ORF">I3842_01G115700</name>
</gene>
<evidence type="ECO:0000313" key="2">
    <source>
        <dbReference type="Proteomes" id="UP000811246"/>
    </source>
</evidence>
<evidence type="ECO:0000313" key="1">
    <source>
        <dbReference type="EMBL" id="KAG6731157.1"/>
    </source>
</evidence>